<proteinExistence type="inferred from homology"/>
<comment type="caution">
    <text evidence="10">The sequence shown here is derived from an EMBL/GenBank/DDBJ whole genome shotgun (WGS) entry which is preliminary data.</text>
</comment>
<keyword evidence="5 9" id="KW-0653">Protein transport</keyword>
<organism evidence="10 11">
    <name type="scientific">Leptospira neocaledonica</name>
    <dbReference type="NCBI Taxonomy" id="2023192"/>
    <lineage>
        <taxon>Bacteria</taxon>
        <taxon>Pseudomonadati</taxon>
        <taxon>Spirochaetota</taxon>
        <taxon>Spirochaetia</taxon>
        <taxon>Leptospirales</taxon>
        <taxon>Leptospiraceae</taxon>
        <taxon>Leptospira</taxon>
    </lineage>
</organism>
<evidence type="ECO:0000256" key="2">
    <source>
        <dbReference type="ARBA" id="ARBA00022448"/>
    </source>
</evidence>
<dbReference type="RefSeq" id="WP_008595351.1">
    <property type="nucleotide sequence ID" value="NZ_NPEA01000009.1"/>
</dbReference>
<comment type="function">
    <text evidence="9">Essential subunit of the Sec protein translocation channel SecYEG. Clamps together the 2 halves of SecY. May contact the channel plug during translocation.</text>
</comment>
<keyword evidence="3 9" id="KW-1003">Cell membrane</keyword>
<dbReference type="NCBIfam" id="TIGR00964">
    <property type="entry name" value="secE_bact"/>
    <property type="match status" value="1"/>
</dbReference>
<dbReference type="GO" id="GO:0006605">
    <property type="term" value="P:protein targeting"/>
    <property type="evidence" value="ECO:0007669"/>
    <property type="project" value="UniProtKB-UniRule"/>
</dbReference>
<keyword evidence="7 9" id="KW-0811">Translocation</keyword>
<evidence type="ECO:0000256" key="7">
    <source>
        <dbReference type="ARBA" id="ARBA00023010"/>
    </source>
</evidence>
<dbReference type="InterPro" id="IPR038379">
    <property type="entry name" value="SecE_sf"/>
</dbReference>
<dbReference type="HAMAP" id="MF_00422">
    <property type="entry name" value="SecE"/>
    <property type="match status" value="1"/>
</dbReference>
<keyword evidence="8 9" id="KW-0472">Membrane</keyword>
<dbReference type="GO" id="GO:0009306">
    <property type="term" value="P:protein secretion"/>
    <property type="evidence" value="ECO:0007669"/>
    <property type="project" value="UniProtKB-UniRule"/>
</dbReference>
<dbReference type="EMBL" id="NPEA01000009">
    <property type="protein sequence ID" value="PJZ75908.1"/>
    <property type="molecule type" value="Genomic_DNA"/>
</dbReference>
<accession>A0A2M9ZV30</accession>
<feature type="transmembrane region" description="Helical" evidence="9">
    <location>
        <begin position="25"/>
        <end position="45"/>
    </location>
</feature>
<comment type="subcellular location">
    <subcellularLocation>
        <location evidence="9">Cell membrane</location>
        <topology evidence="9">Single-pass membrane protein</topology>
    </subcellularLocation>
    <subcellularLocation>
        <location evidence="1">Membrane</location>
    </subcellularLocation>
</comment>
<name>A0A2M9ZV30_9LEPT</name>
<evidence type="ECO:0000313" key="10">
    <source>
        <dbReference type="EMBL" id="PJZ75908.1"/>
    </source>
</evidence>
<dbReference type="Gene3D" id="1.20.5.1030">
    <property type="entry name" value="Preprotein translocase secy subunit"/>
    <property type="match status" value="1"/>
</dbReference>
<evidence type="ECO:0000256" key="1">
    <source>
        <dbReference type="ARBA" id="ARBA00004370"/>
    </source>
</evidence>
<dbReference type="Pfam" id="PF00584">
    <property type="entry name" value="SecE"/>
    <property type="match status" value="1"/>
</dbReference>
<dbReference type="GO" id="GO:0065002">
    <property type="term" value="P:intracellular protein transmembrane transport"/>
    <property type="evidence" value="ECO:0007669"/>
    <property type="project" value="UniProtKB-UniRule"/>
</dbReference>
<keyword evidence="4 9" id="KW-0812">Transmembrane</keyword>
<keyword evidence="6 9" id="KW-1133">Transmembrane helix</keyword>
<comment type="similarity">
    <text evidence="9">Belongs to the SecE/SEC61-gamma family.</text>
</comment>
<dbReference type="GO" id="GO:0043952">
    <property type="term" value="P:protein transport by the Sec complex"/>
    <property type="evidence" value="ECO:0007669"/>
    <property type="project" value="UniProtKB-UniRule"/>
</dbReference>
<sequence length="60" mass="7080">MKFGAFIQECREELKKVQWPNRQEVMQSTIVVLVTVLFFSAFLFFSDTAFVKLLTGFWNL</sequence>
<dbReference type="Proteomes" id="UP000231843">
    <property type="component" value="Unassembled WGS sequence"/>
</dbReference>
<keyword evidence="2 9" id="KW-0813">Transport</keyword>
<evidence type="ECO:0000256" key="5">
    <source>
        <dbReference type="ARBA" id="ARBA00022927"/>
    </source>
</evidence>
<dbReference type="AlphaFoldDB" id="A0A2M9ZV30"/>
<evidence type="ECO:0000256" key="8">
    <source>
        <dbReference type="ARBA" id="ARBA00023136"/>
    </source>
</evidence>
<dbReference type="InterPro" id="IPR005807">
    <property type="entry name" value="SecE_bac"/>
</dbReference>
<dbReference type="PANTHER" id="PTHR33910">
    <property type="entry name" value="PROTEIN TRANSLOCASE SUBUNIT SECE"/>
    <property type="match status" value="1"/>
</dbReference>
<gene>
    <name evidence="9" type="primary">secE</name>
    <name evidence="10" type="ORF">CH365_16205</name>
</gene>
<evidence type="ECO:0000256" key="9">
    <source>
        <dbReference type="HAMAP-Rule" id="MF_00422"/>
    </source>
</evidence>
<comment type="subunit">
    <text evidence="9">Component of the Sec protein translocase complex. Heterotrimer consisting of SecY, SecE and SecG subunits. The heterotrimers can form oligomers, although 1 heterotrimer is thought to be able to translocate proteins. Interacts with the ribosome. Interacts with SecDF, and other proteins may be involved. Interacts with SecA.</text>
</comment>
<dbReference type="PANTHER" id="PTHR33910:SF1">
    <property type="entry name" value="PROTEIN TRANSLOCASE SUBUNIT SECE"/>
    <property type="match status" value="1"/>
</dbReference>
<dbReference type="GO" id="GO:0008320">
    <property type="term" value="F:protein transmembrane transporter activity"/>
    <property type="evidence" value="ECO:0007669"/>
    <property type="project" value="UniProtKB-UniRule"/>
</dbReference>
<evidence type="ECO:0000256" key="3">
    <source>
        <dbReference type="ARBA" id="ARBA00022475"/>
    </source>
</evidence>
<evidence type="ECO:0000313" key="11">
    <source>
        <dbReference type="Proteomes" id="UP000231843"/>
    </source>
</evidence>
<protein>
    <recommendedName>
        <fullName evidence="9">Protein translocase subunit SecE</fullName>
    </recommendedName>
</protein>
<evidence type="ECO:0000256" key="4">
    <source>
        <dbReference type="ARBA" id="ARBA00022692"/>
    </source>
</evidence>
<dbReference type="InterPro" id="IPR001901">
    <property type="entry name" value="Translocase_SecE/Sec61-g"/>
</dbReference>
<dbReference type="PROSITE" id="PS01067">
    <property type="entry name" value="SECE_SEC61G"/>
    <property type="match status" value="1"/>
</dbReference>
<evidence type="ECO:0000256" key="6">
    <source>
        <dbReference type="ARBA" id="ARBA00022989"/>
    </source>
</evidence>
<keyword evidence="11" id="KW-1185">Reference proteome</keyword>
<dbReference type="GO" id="GO:0005886">
    <property type="term" value="C:plasma membrane"/>
    <property type="evidence" value="ECO:0007669"/>
    <property type="project" value="UniProtKB-SubCell"/>
</dbReference>
<reference evidence="10 11" key="1">
    <citation type="submission" date="2017-07" db="EMBL/GenBank/DDBJ databases">
        <title>Leptospira spp. isolated from tropical soils.</title>
        <authorList>
            <person name="Thibeaux R."/>
            <person name="Iraola G."/>
            <person name="Ferres I."/>
            <person name="Bierque E."/>
            <person name="Girault D."/>
            <person name="Soupe-Gilbert M.-E."/>
            <person name="Picardeau M."/>
            <person name="Goarant C."/>
        </authorList>
    </citation>
    <scope>NUCLEOTIDE SEQUENCE [LARGE SCALE GENOMIC DNA]</scope>
    <source>
        <strain evidence="10 11">ES4-C-A1</strain>
    </source>
</reference>
<dbReference type="OrthoDB" id="9799073at2"/>